<comment type="cofactor">
    <cofactor evidence="2 7">
        <name>NAD(+)</name>
        <dbReference type="ChEBI" id="CHEBI:57540"/>
    </cofactor>
</comment>
<accession>A0ABT3R179</accession>
<dbReference type="PANTHER" id="PTHR43000">
    <property type="entry name" value="DTDP-D-GLUCOSE 4,6-DEHYDRATASE-RELATED"/>
    <property type="match status" value="1"/>
</dbReference>
<dbReference type="EMBL" id="JAPEVI010000003">
    <property type="protein sequence ID" value="MCX2722855.1"/>
    <property type="molecule type" value="Genomic_DNA"/>
</dbReference>
<evidence type="ECO:0000259" key="8">
    <source>
        <dbReference type="Pfam" id="PF16363"/>
    </source>
</evidence>
<evidence type="ECO:0000256" key="1">
    <source>
        <dbReference type="ARBA" id="ARBA00001539"/>
    </source>
</evidence>
<protein>
    <recommendedName>
        <fullName evidence="4 7">dTDP-glucose 4,6-dehydratase</fullName>
        <ecNumber evidence="4 7">4.2.1.46</ecNumber>
    </recommendedName>
</protein>
<dbReference type="InterPro" id="IPR005888">
    <property type="entry name" value="dTDP_Gluc_deHydtase"/>
</dbReference>
<evidence type="ECO:0000256" key="6">
    <source>
        <dbReference type="ARBA" id="ARBA00023239"/>
    </source>
</evidence>
<dbReference type="InterPro" id="IPR016040">
    <property type="entry name" value="NAD(P)-bd_dom"/>
</dbReference>
<dbReference type="Gene3D" id="3.40.50.720">
    <property type="entry name" value="NAD(P)-binding Rossmann-like Domain"/>
    <property type="match status" value="1"/>
</dbReference>
<comment type="catalytic activity">
    <reaction evidence="1 7">
        <text>dTDP-alpha-D-glucose = dTDP-4-dehydro-6-deoxy-alpha-D-glucose + H2O</text>
        <dbReference type="Rhea" id="RHEA:17221"/>
        <dbReference type="ChEBI" id="CHEBI:15377"/>
        <dbReference type="ChEBI" id="CHEBI:57477"/>
        <dbReference type="ChEBI" id="CHEBI:57649"/>
        <dbReference type="EC" id="4.2.1.46"/>
    </reaction>
</comment>
<name>A0ABT3R179_9HYPH</name>
<keyword evidence="6 7" id="KW-0456">Lyase</keyword>
<dbReference type="EC" id="4.2.1.46" evidence="4 7"/>
<feature type="domain" description="NAD(P)-binding" evidence="8">
    <location>
        <begin position="4"/>
        <end position="320"/>
    </location>
</feature>
<evidence type="ECO:0000256" key="7">
    <source>
        <dbReference type="RuleBase" id="RU004473"/>
    </source>
</evidence>
<evidence type="ECO:0000256" key="5">
    <source>
        <dbReference type="ARBA" id="ARBA00023027"/>
    </source>
</evidence>
<dbReference type="Pfam" id="PF16363">
    <property type="entry name" value="GDP_Man_Dehyd"/>
    <property type="match status" value="1"/>
</dbReference>
<evidence type="ECO:0000256" key="2">
    <source>
        <dbReference type="ARBA" id="ARBA00001911"/>
    </source>
</evidence>
<evidence type="ECO:0000256" key="4">
    <source>
        <dbReference type="ARBA" id="ARBA00011990"/>
    </source>
</evidence>
<organism evidence="9 10">
    <name type="scientific">Roseibium salinum</name>
    <dbReference type="NCBI Taxonomy" id="1604349"/>
    <lineage>
        <taxon>Bacteria</taxon>
        <taxon>Pseudomonadati</taxon>
        <taxon>Pseudomonadota</taxon>
        <taxon>Alphaproteobacteria</taxon>
        <taxon>Hyphomicrobiales</taxon>
        <taxon>Stappiaceae</taxon>
        <taxon>Roseibium</taxon>
    </lineage>
</organism>
<dbReference type="CDD" id="cd05246">
    <property type="entry name" value="dTDP_GD_SDR_e"/>
    <property type="match status" value="1"/>
</dbReference>
<dbReference type="GO" id="GO:0008460">
    <property type="term" value="F:dTDP-glucose 4,6-dehydratase activity"/>
    <property type="evidence" value="ECO:0007669"/>
    <property type="project" value="UniProtKB-EC"/>
</dbReference>
<evidence type="ECO:0000313" key="10">
    <source>
        <dbReference type="Proteomes" id="UP001300261"/>
    </source>
</evidence>
<comment type="caution">
    <text evidence="9">The sequence shown here is derived from an EMBL/GenBank/DDBJ whole genome shotgun (WGS) entry which is preliminary data.</text>
</comment>
<evidence type="ECO:0000256" key="3">
    <source>
        <dbReference type="ARBA" id="ARBA00008178"/>
    </source>
</evidence>
<gene>
    <name evidence="9" type="primary">rfbB</name>
    <name evidence="9" type="ORF">ON753_10770</name>
</gene>
<reference evidence="9 10" key="1">
    <citation type="journal article" date="2016" name="Int. J. Syst. Evol. Microbiol.">
        <title>Labrenzia salina sp. nov., isolated from the rhizosphere of the halophyte Arthrocnemum macrostachyum.</title>
        <authorList>
            <person name="Camacho M."/>
            <person name="Redondo-Gomez S."/>
            <person name="Rodriguez-Llorente I."/>
            <person name="Rohde M."/>
            <person name="Sproer C."/>
            <person name="Schumann P."/>
            <person name="Klenk H.P."/>
            <person name="Montero-Calasanz M.D.C."/>
        </authorList>
    </citation>
    <scope>NUCLEOTIDE SEQUENCE [LARGE SCALE GENOMIC DNA]</scope>
    <source>
        <strain evidence="9 10">DSM 29163</strain>
    </source>
</reference>
<keyword evidence="5" id="KW-0520">NAD</keyword>
<sequence length="347" mass="38821">MRILITGGAGFIGTALCRYLLRDTEAEIIVLDKLTYASNVTALNELSGEPRYTFIKADICDFDKLDDAFQTHRPAAVVHLAAESHVDRSIADASAFIETNVKGTLVLLEAARRYLSSAPRAAGTFRFLHVSTDEVFGDLGETGTFLESSPYRPSSPYAASKAASDHLVRAWSRTYGLPVIISNCTNNYGPEQYPEKLIPLICRHAMNGWPLPVYGDGAQIRDWLHADDHARALWRLLNRAAPGSTYAIGARNECRNIDLVRRICRVFDQLVPSGAPHEQFITFVPDRPGHDERYAIDPSKIESEIGWRPAISFDDGLRETVRWYLDNPDWQNALADTDYRRRAKVPA</sequence>
<dbReference type="RefSeq" id="WP_265962516.1">
    <property type="nucleotide sequence ID" value="NZ_JAPEVI010000003.1"/>
</dbReference>
<proteinExistence type="inferred from homology"/>
<keyword evidence="10" id="KW-1185">Reference proteome</keyword>
<dbReference type="InterPro" id="IPR036291">
    <property type="entry name" value="NAD(P)-bd_dom_sf"/>
</dbReference>
<comment type="similarity">
    <text evidence="3 7">Belongs to the NAD(P)-dependent epimerase/dehydratase family. dTDP-glucose dehydratase subfamily.</text>
</comment>
<dbReference type="SUPFAM" id="SSF51735">
    <property type="entry name" value="NAD(P)-binding Rossmann-fold domains"/>
    <property type="match status" value="1"/>
</dbReference>
<dbReference type="NCBIfam" id="TIGR01181">
    <property type="entry name" value="dTDP_gluc_dehyt"/>
    <property type="match status" value="1"/>
</dbReference>
<dbReference type="Proteomes" id="UP001300261">
    <property type="component" value="Unassembled WGS sequence"/>
</dbReference>
<evidence type="ECO:0000313" key="9">
    <source>
        <dbReference type="EMBL" id="MCX2722855.1"/>
    </source>
</evidence>
<dbReference type="Gene3D" id="3.90.25.10">
    <property type="entry name" value="UDP-galactose 4-epimerase, domain 1"/>
    <property type="match status" value="1"/>
</dbReference>